<sequence>MTPNKTGVFTEDAPTLRPGVYTPAIVANGLVFVSGVLGADPVTKEIIGGSMIDRYHQIMRNLNVILTKAGSSLEDVVDVTVFLTNIDDADRLSEPYKAYWGDVMPARTCVAVKDLPYGSDIEIKCIATISKS</sequence>
<evidence type="ECO:0000313" key="1">
    <source>
        <dbReference type="EMBL" id="KAJ2977081.1"/>
    </source>
</evidence>
<keyword evidence="2" id="KW-1185">Reference proteome</keyword>
<dbReference type="EMBL" id="JANJQO010000508">
    <property type="protein sequence ID" value="KAJ2977081.1"/>
    <property type="molecule type" value="Genomic_DNA"/>
</dbReference>
<protein>
    <submittedName>
        <fullName evidence="1">Uncharacterized protein</fullName>
    </submittedName>
</protein>
<accession>A0ACC1NEZ4</accession>
<reference evidence="1" key="1">
    <citation type="submission" date="2022-08" db="EMBL/GenBank/DDBJ databases">
        <title>Genome Sequence of Lecanicillium fungicola.</title>
        <authorList>
            <person name="Buettner E."/>
        </authorList>
    </citation>
    <scope>NUCLEOTIDE SEQUENCE</scope>
    <source>
        <strain evidence="1">Babe33</strain>
    </source>
</reference>
<evidence type="ECO:0000313" key="2">
    <source>
        <dbReference type="Proteomes" id="UP001143910"/>
    </source>
</evidence>
<organism evidence="1 2">
    <name type="scientific">Zarea fungicola</name>
    <dbReference type="NCBI Taxonomy" id="93591"/>
    <lineage>
        <taxon>Eukaryota</taxon>
        <taxon>Fungi</taxon>
        <taxon>Dikarya</taxon>
        <taxon>Ascomycota</taxon>
        <taxon>Pezizomycotina</taxon>
        <taxon>Sordariomycetes</taxon>
        <taxon>Hypocreomycetidae</taxon>
        <taxon>Hypocreales</taxon>
        <taxon>Cordycipitaceae</taxon>
        <taxon>Zarea</taxon>
    </lineage>
</organism>
<dbReference type="Proteomes" id="UP001143910">
    <property type="component" value="Unassembled WGS sequence"/>
</dbReference>
<comment type="caution">
    <text evidence="1">The sequence shown here is derived from an EMBL/GenBank/DDBJ whole genome shotgun (WGS) entry which is preliminary data.</text>
</comment>
<name>A0ACC1NEZ4_9HYPO</name>
<gene>
    <name evidence="1" type="ORF">NQ176_g4573</name>
</gene>
<proteinExistence type="predicted"/>